<feature type="region of interest" description="Disordered" evidence="1">
    <location>
        <begin position="1"/>
        <end position="22"/>
    </location>
</feature>
<feature type="compositionally biased region" description="Polar residues" evidence="1">
    <location>
        <begin position="85"/>
        <end position="95"/>
    </location>
</feature>
<dbReference type="AlphaFoldDB" id="A0A9N9E5M4"/>
<feature type="non-terminal residue" evidence="2">
    <location>
        <position position="255"/>
    </location>
</feature>
<organism evidence="2 3">
    <name type="scientific">Paraglomus brasilianum</name>
    <dbReference type="NCBI Taxonomy" id="144538"/>
    <lineage>
        <taxon>Eukaryota</taxon>
        <taxon>Fungi</taxon>
        <taxon>Fungi incertae sedis</taxon>
        <taxon>Mucoromycota</taxon>
        <taxon>Glomeromycotina</taxon>
        <taxon>Glomeromycetes</taxon>
        <taxon>Paraglomerales</taxon>
        <taxon>Paraglomeraceae</taxon>
        <taxon>Paraglomus</taxon>
    </lineage>
</organism>
<feature type="region of interest" description="Disordered" evidence="1">
    <location>
        <begin position="229"/>
        <end position="255"/>
    </location>
</feature>
<evidence type="ECO:0000313" key="3">
    <source>
        <dbReference type="Proteomes" id="UP000789739"/>
    </source>
</evidence>
<feature type="region of interest" description="Disordered" evidence="1">
    <location>
        <begin position="76"/>
        <end position="101"/>
    </location>
</feature>
<proteinExistence type="predicted"/>
<evidence type="ECO:0000256" key="1">
    <source>
        <dbReference type="SAM" id="MobiDB-lite"/>
    </source>
</evidence>
<accession>A0A9N9E5M4</accession>
<dbReference type="Proteomes" id="UP000789739">
    <property type="component" value="Unassembled WGS sequence"/>
</dbReference>
<evidence type="ECO:0000313" key="2">
    <source>
        <dbReference type="EMBL" id="CAG8664717.1"/>
    </source>
</evidence>
<keyword evidence="3" id="KW-1185">Reference proteome</keyword>
<reference evidence="2" key="1">
    <citation type="submission" date="2021-06" db="EMBL/GenBank/DDBJ databases">
        <authorList>
            <person name="Kallberg Y."/>
            <person name="Tangrot J."/>
            <person name="Rosling A."/>
        </authorList>
    </citation>
    <scope>NUCLEOTIDE SEQUENCE</scope>
    <source>
        <strain evidence="2">BR232B</strain>
    </source>
</reference>
<name>A0A9N9E5M4_9GLOM</name>
<comment type="caution">
    <text evidence="2">The sequence shown here is derived from an EMBL/GenBank/DDBJ whole genome shotgun (WGS) entry which is preliminary data.</text>
</comment>
<sequence length="255" mass="28757">MNIHHQIYQDEDSIDAFSPPAAQSDVDLTDQLAHDDIQEQQFTLNSKAVLLTNVSYDIIRDLYDTKPQTVTNLPEAAEQPFGVASPQSQEDSPNGKSKVKKLPRSPNAFILYGAKKFAELEYVSQQTDVGHLFRPNKPCTVAGTRLNSDRQVLGEIQKLIEWDEENLVSNKPRIDLQACCKPLTGKYRRLVTNAIQKLKRRSRDERIKSLAPRPNKPCIVAETSLNPDLQVGHKPLSAKQSTKSRKKYFSRTSSD</sequence>
<dbReference type="EMBL" id="CAJVPI010004051">
    <property type="protein sequence ID" value="CAG8664717.1"/>
    <property type="molecule type" value="Genomic_DNA"/>
</dbReference>
<protein>
    <submittedName>
        <fullName evidence="2">4576_t:CDS:1</fullName>
    </submittedName>
</protein>
<gene>
    <name evidence="2" type="ORF">PBRASI_LOCUS10981</name>
</gene>